<comment type="caution">
    <text evidence="2">The sequence shown here is derived from an EMBL/GenBank/DDBJ whole genome shotgun (WGS) entry which is preliminary data.</text>
</comment>
<proteinExistence type="predicted"/>
<dbReference type="Proteomes" id="UP000623010">
    <property type="component" value="Unassembled WGS sequence"/>
</dbReference>
<reference evidence="2" key="1">
    <citation type="journal article" date="2014" name="Int. J. Syst. Evol. Microbiol.">
        <title>Complete genome sequence of Corynebacterium casei LMG S-19264T (=DSM 44701T), isolated from a smear-ripened cheese.</title>
        <authorList>
            <consortium name="US DOE Joint Genome Institute (JGI-PGF)"/>
            <person name="Walter F."/>
            <person name="Albersmeier A."/>
            <person name="Kalinowski J."/>
            <person name="Ruckert C."/>
        </authorList>
    </citation>
    <scope>NUCLEOTIDE SEQUENCE</scope>
    <source>
        <strain evidence="2">JCM 5016</strain>
    </source>
</reference>
<reference evidence="2" key="2">
    <citation type="submission" date="2020-09" db="EMBL/GenBank/DDBJ databases">
        <authorList>
            <person name="Sun Q."/>
            <person name="Ohkuma M."/>
        </authorList>
    </citation>
    <scope>NUCLEOTIDE SEQUENCE</scope>
    <source>
        <strain evidence="2">JCM 5016</strain>
    </source>
</reference>
<evidence type="ECO:0000256" key="1">
    <source>
        <dbReference type="SAM" id="MobiDB-lite"/>
    </source>
</evidence>
<feature type="region of interest" description="Disordered" evidence="1">
    <location>
        <begin position="50"/>
        <end position="74"/>
    </location>
</feature>
<gene>
    <name evidence="2" type="ORF">GCM10010389_14890</name>
</gene>
<keyword evidence="3" id="KW-1185">Reference proteome</keyword>
<name>A0A918R081_9ACTN</name>
<evidence type="ECO:0000313" key="2">
    <source>
        <dbReference type="EMBL" id="GGZ78389.1"/>
    </source>
</evidence>
<organism evidence="2 3">
    <name type="scientific">Streptomyces echinoruber</name>
    <dbReference type="NCBI Taxonomy" id="68898"/>
    <lineage>
        <taxon>Bacteria</taxon>
        <taxon>Bacillati</taxon>
        <taxon>Actinomycetota</taxon>
        <taxon>Actinomycetes</taxon>
        <taxon>Kitasatosporales</taxon>
        <taxon>Streptomycetaceae</taxon>
        <taxon>Streptomyces</taxon>
    </lineage>
</organism>
<dbReference type="EMBL" id="BMWH01000004">
    <property type="protein sequence ID" value="GGZ78389.1"/>
    <property type="molecule type" value="Genomic_DNA"/>
</dbReference>
<dbReference type="AlphaFoldDB" id="A0A918R081"/>
<protein>
    <submittedName>
        <fullName evidence="2">Uncharacterized protein</fullName>
    </submittedName>
</protein>
<evidence type="ECO:0000313" key="3">
    <source>
        <dbReference type="Proteomes" id="UP000623010"/>
    </source>
</evidence>
<sequence>MVTALPVVPPPVAVTVTMASTVRPPSGRNSFWYTSTENCGTFDFEKLAMPSDPPRAPRAVPGAMSVRRTGPLRSGAASPWCFPVRVMLRRAP</sequence>
<accession>A0A918R081</accession>